<dbReference type="InterPro" id="IPR011836">
    <property type="entry name" value="YhdP"/>
</dbReference>
<evidence type="ECO:0000259" key="2">
    <source>
        <dbReference type="Pfam" id="PF13116"/>
    </source>
</evidence>
<proteinExistence type="predicted"/>
<dbReference type="NCBIfam" id="TIGR02099">
    <property type="entry name" value="YhdP family protein"/>
    <property type="match status" value="1"/>
</dbReference>
<keyword evidence="4" id="KW-1185">Reference proteome</keyword>
<feature type="domain" description="YhdP central" evidence="2">
    <location>
        <begin position="4"/>
        <end position="1261"/>
    </location>
</feature>
<organism evidence="3 4">
    <name type="scientific">Pseudomonas eucalypticola</name>
    <dbReference type="NCBI Taxonomy" id="2599595"/>
    <lineage>
        <taxon>Bacteria</taxon>
        <taxon>Pseudomonadati</taxon>
        <taxon>Pseudomonadota</taxon>
        <taxon>Gammaproteobacteria</taxon>
        <taxon>Pseudomonadales</taxon>
        <taxon>Pseudomonadaceae</taxon>
        <taxon>Pseudomonas</taxon>
    </lineage>
</organism>
<dbReference type="RefSeq" id="WP_176571961.1">
    <property type="nucleotide sequence ID" value="NZ_CP056030.1"/>
</dbReference>
<dbReference type="InterPro" id="IPR025263">
    <property type="entry name" value="YhdP_central"/>
</dbReference>
<evidence type="ECO:0000256" key="1">
    <source>
        <dbReference type="SAM" id="Phobius"/>
    </source>
</evidence>
<name>A0A7D5HG27_9PSED</name>
<reference evidence="3 4" key="1">
    <citation type="submission" date="2020-06" db="EMBL/GenBank/DDBJ databases">
        <title>Pseudomonas eucalypticola sp. nov., an endophyte of Eucalyptus dunnii leaves with biocontrol ability of eucalyptus leaf blight.</title>
        <authorList>
            <person name="Liu Y."/>
            <person name="Song Z."/>
            <person name="Zeng H."/>
            <person name="Lu M."/>
            <person name="Wang X."/>
            <person name="Lian X."/>
            <person name="Zhang Q."/>
        </authorList>
    </citation>
    <scope>NUCLEOTIDE SEQUENCE [LARGE SCALE GENOMIC DNA]</scope>
    <source>
        <strain evidence="3 4">NP-1</strain>
    </source>
</reference>
<evidence type="ECO:0000313" key="4">
    <source>
        <dbReference type="Proteomes" id="UP000509568"/>
    </source>
</evidence>
<dbReference type="AlphaFoldDB" id="A0A7D5HG27"/>
<protein>
    <submittedName>
        <fullName evidence="3">TIGR02099 family protein</fullName>
    </submittedName>
</protein>
<dbReference type="PANTHER" id="PTHR38690">
    <property type="entry name" value="PROTEASE-RELATED"/>
    <property type="match status" value="1"/>
</dbReference>
<keyword evidence="1" id="KW-0812">Transmembrane</keyword>
<keyword evidence="1" id="KW-1133">Transmembrane helix</keyword>
<sequence length="1271" mass="137105">MASVSRFLGALTRWGLGLCALVLVLVALYVSLGRQLVPLVDQYRDDVQDKATQALGLPVSIGSLEGRWSGMAPVLLAHDVMVGEGDSALRLDQVRVVPALWASLRSRQVRLAHLLVSGLQLTAEEDQDGKWSLKGVPAQNDEPMDPGQVLTRLQQVAKVSLLDSQLTLEPYDRAPLTLTYVGASLTTGYSRQRLDLRLTLPDGQPVALNLRTRIDAAHWQDAGVQAYLSLPQSDWSRWLPPQWLQKWKADQLKAGGEFWLDWDKGALQSAAVRLNAPTLQGAYADRKATRIDNLALDAWFQRNSGGYELTVNSLALSLGKARWESRLQLREADATDTAPQSYHLQADRLDLTPITPVLDSLVPIPDKVAAVIDQLKVTGGLRNVLLDYRPQSTGDDRLSFAANLDNVGFQATHGAPAAGSVSGAVSGDLGHGELRLATDKFMLHLDPIFANPWYYHQANARLVWTLNHDGFTLVAPYLKVKGDEGDIAGDFLIRLPFSPDVEPYMDLRVGLTHGDGRYTAKYLPQVLSPAVDHWLRTAILEGAVDQGYFQYQGSLSHAAPDHARSITLYFKVHDARLAFQPGWPEVSKVAGDVFIQDGDVRIQASKGQLLGTQVSDVQVTVPHVPADQHSHLYVKGGFDGTLGDGIKILQDAPIGTGPIFAGWQGTGPLTGNLNLDIPLVKGEEPKVVVDFKTEGADLKIKEPALDLSQLKGDFRFDYDKGLSGQGITAQAFDKPVSAQIFAEGKPGSPLTRITAKGSIALQRLTDWLQVTAKLPASGELPYQLQVALGGSNSQLSIKSDLKGLAIDLPAPFGKAATDSRDTQFQMNLQGPDRRIDVSYADLATLGYLAPGGKLADGRGELLLGKGTPQLPADKGLRVRGSLDSLDVTPWKAQVDRYAGDDPGGSARQALNSVDLKIGKITGFGFDLDQARVLLNRSASAWNLSVDSQQLNGTASLPDAKGVPILVDMQSVRLPAPDPKAVTDENAPDPLASVDPRKIPAVDVKILKLYQGNDLMGAWALKIRPNGKGIALKDLDLGLKGISLVGQGSWEGAPGASASWLKGNLKGKNLADVLKAWGYAPSTTSQNFELNVDGSWPGSPAWAALKRFSGSLDATLNRGQFVEVEGGAQALRVFGLLNFNSIGRRLRLDFSDLVDKGLSYDRVKGLLVASNGVFVTREPITMTGPSTNLELNGTLDMNQDRVDAKLLVTLPVTTNLPIAALLVGAPAVGGALFLVDKLLGDRVARFASVQYKVEGPWKEPKITFDKPFQKAN</sequence>
<feature type="transmembrane region" description="Helical" evidence="1">
    <location>
        <begin position="1215"/>
        <end position="1234"/>
    </location>
</feature>
<dbReference type="Pfam" id="PF13116">
    <property type="entry name" value="YhdP"/>
    <property type="match status" value="1"/>
</dbReference>
<evidence type="ECO:0000313" key="3">
    <source>
        <dbReference type="EMBL" id="QKZ06730.1"/>
    </source>
</evidence>
<dbReference type="Proteomes" id="UP000509568">
    <property type="component" value="Chromosome"/>
</dbReference>
<dbReference type="KEGG" id="pez:HWQ56_24305"/>
<gene>
    <name evidence="3" type="ORF">HWQ56_24305</name>
</gene>
<dbReference type="PANTHER" id="PTHR38690:SF1">
    <property type="entry name" value="PROTEASE"/>
    <property type="match status" value="1"/>
</dbReference>
<dbReference type="EMBL" id="CP056030">
    <property type="protein sequence ID" value="QKZ06730.1"/>
    <property type="molecule type" value="Genomic_DNA"/>
</dbReference>
<accession>A0A7D5HG27</accession>
<keyword evidence="1" id="KW-0472">Membrane</keyword>